<evidence type="ECO:0000313" key="1">
    <source>
        <dbReference type="EMBL" id="KKJ77605.1"/>
    </source>
</evidence>
<dbReference type="EMBL" id="LANI01000004">
    <property type="protein sequence ID" value="KKJ77605.1"/>
    <property type="molecule type" value="Genomic_DNA"/>
</dbReference>
<dbReference type="Pfam" id="PF02643">
    <property type="entry name" value="DUF192"/>
    <property type="match status" value="1"/>
</dbReference>
<dbReference type="PANTHER" id="PTHR37953">
    <property type="entry name" value="UPF0127 PROTEIN MJ1496"/>
    <property type="match status" value="1"/>
</dbReference>
<name>A0A0M2RC69_9PROT</name>
<accession>A0A0M2RC69</accession>
<sequence length="157" mass="17723">MSFLKKHLQHAVLVWVIILAQIGTGVAQIVFEKDTLTIFSATGNAHRFNIEIASSNEERSQGLMYRKSMAVNAGMLFVYEKPNNVTMWMKNTYIPLDMLFLNSEGRIVYIKENTTPHSTKTISSDQDVIGVLELNAGTAFRLGIKIGDIAQHRFFQK</sequence>
<reference evidence="1 2" key="1">
    <citation type="submission" date="2015-03" db="EMBL/GenBank/DDBJ databases">
        <title>Genome sequence of Kiloniella sp. P1-1, isolated from the gut microflora of Pacific white shrimp, Penaeus vannamei.</title>
        <authorList>
            <person name="Shao Z."/>
            <person name="Wang L."/>
            <person name="Li X."/>
        </authorList>
    </citation>
    <scope>NUCLEOTIDE SEQUENCE [LARGE SCALE GENOMIC DNA]</scope>
    <source>
        <strain evidence="1 2">P1-1</strain>
    </source>
</reference>
<evidence type="ECO:0008006" key="3">
    <source>
        <dbReference type="Google" id="ProtNLM"/>
    </source>
</evidence>
<keyword evidence="2" id="KW-1185">Reference proteome</keyword>
<evidence type="ECO:0000313" key="2">
    <source>
        <dbReference type="Proteomes" id="UP000034491"/>
    </source>
</evidence>
<dbReference type="InterPro" id="IPR003795">
    <property type="entry name" value="DUF192"/>
</dbReference>
<dbReference type="Proteomes" id="UP000034491">
    <property type="component" value="Unassembled WGS sequence"/>
</dbReference>
<dbReference type="InterPro" id="IPR038695">
    <property type="entry name" value="Saro_0823-like_sf"/>
</dbReference>
<dbReference type="RefSeq" id="WP_046505313.1">
    <property type="nucleotide sequence ID" value="NZ_LANI01000004.1"/>
</dbReference>
<comment type="caution">
    <text evidence="1">The sequence shown here is derived from an EMBL/GenBank/DDBJ whole genome shotgun (WGS) entry which is preliminary data.</text>
</comment>
<protein>
    <recommendedName>
        <fullName evidence="3">DUF192 domain-containing protein</fullName>
    </recommendedName>
</protein>
<dbReference type="OrthoDB" id="9808290at2"/>
<organism evidence="1 2">
    <name type="scientific">Kiloniella litopenaei</name>
    <dbReference type="NCBI Taxonomy" id="1549748"/>
    <lineage>
        <taxon>Bacteria</taxon>
        <taxon>Pseudomonadati</taxon>
        <taxon>Pseudomonadota</taxon>
        <taxon>Alphaproteobacteria</taxon>
        <taxon>Rhodospirillales</taxon>
        <taxon>Kiloniellaceae</taxon>
        <taxon>Kiloniella</taxon>
    </lineage>
</organism>
<dbReference type="PANTHER" id="PTHR37953:SF1">
    <property type="entry name" value="UPF0127 PROTEIN MJ1496"/>
    <property type="match status" value="1"/>
</dbReference>
<dbReference type="Gene3D" id="2.60.120.1140">
    <property type="entry name" value="Protein of unknown function DUF192"/>
    <property type="match status" value="1"/>
</dbReference>
<proteinExistence type="predicted"/>
<gene>
    <name evidence="1" type="ORF">WH95_08020</name>
</gene>
<dbReference type="AlphaFoldDB" id="A0A0M2RC69"/>